<proteinExistence type="predicted"/>
<keyword evidence="4" id="KW-1185">Reference proteome</keyword>
<feature type="compositionally biased region" description="Low complexity" evidence="1">
    <location>
        <begin position="7"/>
        <end position="30"/>
    </location>
</feature>
<keyword evidence="2" id="KW-0812">Transmembrane</keyword>
<feature type="region of interest" description="Disordered" evidence="1">
    <location>
        <begin position="1"/>
        <end position="30"/>
    </location>
</feature>
<feature type="transmembrane region" description="Helical" evidence="2">
    <location>
        <begin position="31"/>
        <end position="51"/>
    </location>
</feature>
<sequence>MLETIHRNSSPSSSLSPSRSSGRSSGRSSNLSNFVTTLLATTLLSVSFLSVNPLQTNNSLTESFTSQSFDSDVSQIITQTNSGNPNSLGNLSRILTIGLVGAGSAGLIWRINKGNKSLNANINSSNYGSWIDRASPPLRKRLLKLLYNDRRTANRLIAGANITNPGRSVNWLTEKVIYELERDRR</sequence>
<evidence type="ECO:0000256" key="2">
    <source>
        <dbReference type="SAM" id="Phobius"/>
    </source>
</evidence>
<accession>A0A0V7ZLL5</accession>
<protein>
    <submittedName>
        <fullName evidence="3">Uncharacterized protein</fullName>
    </submittedName>
</protein>
<keyword evidence="2" id="KW-0472">Membrane</keyword>
<dbReference type="AlphaFoldDB" id="A0A0V7ZLL5"/>
<dbReference type="Proteomes" id="UP000053372">
    <property type="component" value="Unassembled WGS sequence"/>
</dbReference>
<evidence type="ECO:0000313" key="4">
    <source>
        <dbReference type="Proteomes" id="UP000053372"/>
    </source>
</evidence>
<dbReference type="OrthoDB" id="5521818at2"/>
<reference evidence="3 4" key="1">
    <citation type="journal article" date="2015" name="Genome Announc.">
        <title>Draft Genome of the Euendolithic (true boring) Cyanobacterium Mastigocoleus testarum strain BC008.</title>
        <authorList>
            <person name="Guida B.S."/>
            <person name="Garcia-Pichel F."/>
        </authorList>
    </citation>
    <scope>NUCLEOTIDE SEQUENCE [LARGE SCALE GENOMIC DNA]</scope>
    <source>
        <strain evidence="3 4">BC008</strain>
    </source>
</reference>
<evidence type="ECO:0000256" key="1">
    <source>
        <dbReference type="SAM" id="MobiDB-lite"/>
    </source>
</evidence>
<dbReference type="RefSeq" id="WP_058184067.1">
    <property type="nucleotide sequence ID" value="NZ_LMTZ01000111.1"/>
</dbReference>
<gene>
    <name evidence="3" type="ORF">BC008_20475</name>
</gene>
<dbReference type="EMBL" id="LMTZ01000111">
    <property type="protein sequence ID" value="KST65174.1"/>
    <property type="molecule type" value="Genomic_DNA"/>
</dbReference>
<organism evidence="3 4">
    <name type="scientific">Mastigocoleus testarum BC008</name>
    <dbReference type="NCBI Taxonomy" id="371196"/>
    <lineage>
        <taxon>Bacteria</taxon>
        <taxon>Bacillati</taxon>
        <taxon>Cyanobacteriota</taxon>
        <taxon>Cyanophyceae</taxon>
        <taxon>Nostocales</taxon>
        <taxon>Hapalosiphonaceae</taxon>
        <taxon>Mastigocoleus</taxon>
    </lineage>
</organism>
<evidence type="ECO:0000313" key="3">
    <source>
        <dbReference type="EMBL" id="KST65174.1"/>
    </source>
</evidence>
<keyword evidence="2" id="KW-1133">Transmembrane helix</keyword>
<feature type="transmembrane region" description="Helical" evidence="2">
    <location>
        <begin position="91"/>
        <end position="109"/>
    </location>
</feature>
<comment type="caution">
    <text evidence="3">The sequence shown here is derived from an EMBL/GenBank/DDBJ whole genome shotgun (WGS) entry which is preliminary data.</text>
</comment>
<name>A0A0V7ZLL5_9CYAN</name>